<proteinExistence type="predicted"/>
<dbReference type="AlphaFoldDB" id="A0A2G9NT78"/>
<dbReference type="EMBL" id="KV922958">
    <property type="protein sequence ID" value="PIN94295.1"/>
    <property type="molecule type" value="Genomic_DNA"/>
</dbReference>
<name>A0A2G9NT78_AQUCT</name>
<reference evidence="1" key="1">
    <citation type="submission" date="2017-08" db="EMBL/GenBank/DDBJ databases">
        <title>Assembly of the North American Bullfrog Genome.</title>
        <authorList>
            <person name="Warren R.L."/>
            <person name="Vandervalk B.P."/>
            <person name="Kucuk E."/>
            <person name="Birol I."/>
            <person name="Helbing C."/>
            <person name="Pandoh P."/>
            <person name="Behsaz B."/>
            <person name="Mohamadi H."/>
            <person name="Chu J."/>
            <person name="Jackman S."/>
            <person name="Hammond S.A."/>
            <person name="Veldhoen N."/>
            <person name="Kirk H."/>
            <person name="Zhao Y."/>
            <person name="Coope R."/>
            <person name="Pleasance S."/>
            <person name="Moore R."/>
            <person name="Holt R."/>
        </authorList>
    </citation>
    <scope>NUCLEOTIDE SEQUENCE</scope>
    <source>
        <strain evidence="1">Bruno</strain>
        <tissue evidence="1">Liver</tissue>
    </source>
</reference>
<organism evidence="1">
    <name type="scientific">Aquarana catesbeiana</name>
    <name type="common">American bullfrog</name>
    <name type="synonym">Rana catesbeiana</name>
    <dbReference type="NCBI Taxonomy" id="8400"/>
    <lineage>
        <taxon>Eukaryota</taxon>
        <taxon>Metazoa</taxon>
        <taxon>Chordata</taxon>
        <taxon>Craniata</taxon>
        <taxon>Vertebrata</taxon>
        <taxon>Euteleostomi</taxon>
        <taxon>Amphibia</taxon>
        <taxon>Batrachia</taxon>
        <taxon>Anura</taxon>
        <taxon>Neobatrachia</taxon>
        <taxon>Ranoidea</taxon>
        <taxon>Ranidae</taxon>
        <taxon>Aquarana</taxon>
    </lineage>
</organism>
<sequence>MAGGATTHAHMHMGATAHGHSRWRQAGYLNLPVTLSPRCLLYSVPCAKS</sequence>
<gene>
    <name evidence="1" type="ORF">AB205_0147580</name>
</gene>
<evidence type="ECO:0000313" key="1">
    <source>
        <dbReference type="EMBL" id="PIN94295.1"/>
    </source>
</evidence>
<accession>A0A2G9NT78</accession>
<protein>
    <submittedName>
        <fullName evidence="1">Uncharacterized protein</fullName>
    </submittedName>
</protein>